<feature type="signal peptide" evidence="1">
    <location>
        <begin position="1"/>
        <end position="18"/>
    </location>
</feature>
<dbReference type="InterPro" id="IPR027823">
    <property type="entry name" value="DUF4468"/>
</dbReference>
<evidence type="ECO:0000313" key="3">
    <source>
        <dbReference type="EMBL" id="PKQ61281.1"/>
    </source>
</evidence>
<dbReference type="Gene3D" id="3.30.530.80">
    <property type="match status" value="1"/>
</dbReference>
<dbReference type="Pfam" id="PF14730">
    <property type="entry name" value="DUF4468"/>
    <property type="match status" value="1"/>
</dbReference>
<reference evidence="3 4" key="1">
    <citation type="journal article" date="2017" name="Front. Microbiol.">
        <title>Labilibaculum manganireducens gen. nov., sp. nov. and Labilibaculum filiforme sp. nov., Novel Bacteroidetes Isolated from Subsurface Sediments of the Baltic Sea.</title>
        <authorList>
            <person name="Vandieken V."/>
            <person name="Marshall I.P."/>
            <person name="Niemann H."/>
            <person name="Engelen B."/>
            <person name="Cypionka H."/>
        </authorList>
    </citation>
    <scope>NUCLEOTIDE SEQUENCE [LARGE SCALE GENOMIC DNA]</scope>
    <source>
        <strain evidence="3 4">59.10-2M</strain>
    </source>
</reference>
<dbReference type="EMBL" id="MVDE01000047">
    <property type="protein sequence ID" value="PKQ61281.1"/>
    <property type="molecule type" value="Genomic_DNA"/>
</dbReference>
<dbReference type="Proteomes" id="UP000233618">
    <property type="component" value="Unassembled WGS sequence"/>
</dbReference>
<keyword evidence="1" id="KW-0732">Signal</keyword>
<comment type="caution">
    <text evidence="3">The sequence shown here is derived from an EMBL/GenBank/DDBJ whole genome shotgun (WGS) entry which is preliminary data.</text>
</comment>
<proteinExistence type="predicted"/>
<protein>
    <recommendedName>
        <fullName evidence="2">DUF4468 domain-containing protein</fullName>
    </recommendedName>
</protein>
<gene>
    <name evidence="3" type="ORF">BZG01_19580</name>
</gene>
<sequence>MKKLLLGILLLCSVSAFAKEFTEVIEAPGKTADQLYSSAREWFAETFKSADDVLQMDDPVSGKLIGKGFDKVPIKAAGMIVEIKMQYTIKIFVKDGRFKYDIANIRVGELATSTLEEYELACSPEGAKKALIDAGMKNPGKKIIEKTASNNKINYPKFEEAIKNIVADLKIAMKGAEDDW</sequence>
<evidence type="ECO:0000313" key="4">
    <source>
        <dbReference type="Proteomes" id="UP000233618"/>
    </source>
</evidence>
<dbReference type="RefSeq" id="WP_101311544.1">
    <property type="nucleotide sequence ID" value="NZ_MVDE01000047.1"/>
</dbReference>
<feature type="chain" id="PRO_5015001397" description="DUF4468 domain-containing protein" evidence="1">
    <location>
        <begin position="19"/>
        <end position="180"/>
    </location>
</feature>
<keyword evidence="4" id="KW-1185">Reference proteome</keyword>
<evidence type="ECO:0000259" key="2">
    <source>
        <dbReference type="Pfam" id="PF14730"/>
    </source>
</evidence>
<evidence type="ECO:0000256" key="1">
    <source>
        <dbReference type="SAM" id="SignalP"/>
    </source>
</evidence>
<feature type="domain" description="DUF4468" evidence="2">
    <location>
        <begin position="21"/>
        <end position="106"/>
    </location>
</feature>
<organism evidence="3 4">
    <name type="scientific">Labilibaculum manganireducens</name>
    <dbReference type="NCBI Taxonomy" id="1940525"/>
    <lineage>
        <taxon>Bacteria</taxon>
        <taxon>Pseudomonadati</taxon>
        <taxon>Bacteroidota</taxon>
        <taxon>Bacteroidia</taxon>
        <taxon>Marinilabiliales</taxon>
        <taxon>Marinifilaceae</taxon>
        <taxon>Labilibaculum</taxon>
    </lineage>
</organism>
<name>A0A2N3HTB6_9BACT</name>
<accession>A0A2N3HTB6</accession>
<dbReference type="AlphaFoldDB" id="A0A2N3HTB6"/>